<evidence type="ECO:0000313" key="6">
    <source>
        <dbReference type="EMBL" id="CAG4884918.1"/>
    </source>
</evidence>
<dbReference type="Proteomes" id="UP000742786">
    <property type="component" value="Unassembled WGS sequence"/>
</dbReference>
<dbReference type="EMBL" id="CAJQUM010000001">
    <property type="protein sequence ID" value="CAG4884918.1"/>
    <property type="molecule type" value="Genomic_DNA"/>
</dbReference>
<keyword evidence="7" id="KW-1185">Reference proteome</keyword>
<proteinExistence type="predicted"/>
<evidence type="ECO:0000256" key="2">
    <source>
        <dbReference type="ARBA" id="ARBA00022692"/>
    </source>
</evidence>
<accession>A0A916J9N5</accession>
<feature type="domain" description="Translocation and assembly module TamB C-terminal" evidence="5">
    <location>
        <begin position="862"/>
        <end position="1198"/>
    </location>
</feature>
<dbReference type="PANTHER" id="PTHR36985">
    <property type="entry name" value="TRANSLOCATION AND ASSEMBLY MODULE SUBUNIT TAMB"/>
    <property type="match status" value="1"/>
</dbReference>
<dbReference type="GO" id="GO:0005886">
    <property type="term" value="C:plasma membrane"/>
    <property type="evidence" value="ECO:0007669"/>
    <property type="project" value="InterPro"/>
</dbReference>
<dbReference type="PANTHER" id="PTHR36985:SF1">
    <property type="entry name" value="TRANSLOCATION AND ASSEMBLY MODULE SUBUNIT TAMB"/>
    <property type="match status" value="1"/>
</dbReference>
<dbReference type="Pfam" id="PF04357">
    <property type="entry name" value="TamB"/>
    <property type="match status" value="1"/>
</dbReference>
<dbReference type="AlphaFoldDB" id="A0A916J9N5"/>
<keyword evidence="3" id="KW-1133">Transmembrane helix</keyword>
<dbReference type="RefSeq" id="WP_220636717.1">
    <property type="nucleotide sequence ID" value="NZ_CAJQUM010000001.1"/>
</dbReference>
<evidence type="ECO:0000313" key="7">
    <source>
        <dbReference type="Proteomes" id="UP000742786"/>
    </source>
</evidence>
<gene>
    <name evidence="6" type="ORF">GTOL_12801</name>
</gene>
<comment type="subcellular location">
    <subcellularLocation>
        <location evidence="1">Membrane</location>
        <topology evidence="1">Single-pass membrane protein</topology>
    </subcellularLocation>
</comment>
<evidence type="ECO:0000256" key="4">
    <source>
        <dbReference type="ARBA" id="ARBA00023136"/>
    </source>
</evidence>
<dbReference type="GO" id="GO:0097347">
    <property type="term" value="C:TAM protein secretion complex"/>
    <property type="evidence" value="ECO:0007669"/>
    <property type="project" value="TreeGrafter"/>
</dbReference>
<dbReference type="GO" id="GO:0009306">
    <property type="term" value="P:protein secretion"/>
    <property type="evidence" value="ECO:0007669"/>
    <property type="project" value="InterPro"/>
</dbReference>
<evidence type="ECO:0000259" key="5">
    <source>
        <dbReference type="Pfam" id="PF04357"/>
    </source>
</evidence>
<name>A0A916J9N5_9PROT</name>
<keyword evidence="2" id="KW-0812">Transmembrane</keyword>
<protein>
    <recommendedName>
        <fullName evidence="5">Translocation and assembly module TamB C-terminal domain-containing protein</fullName>
    </recommendedName>
</protein>
<dbReference type="InterPro" id="IPR007452">
    <property type="entry name" value="TamB_C"/>
</dbReference>
<sequence length="1199" mass="126398">MRRGFKTWSLAIALLFCALIAGAWWAASSSRALQWLVAEAVQRSNGVLEFEGVSGSLLGRVQVRKLTYAADDVRITLDHVVLEISQRALLQHRLDVVTLDAAAVDVHKAASGKPPQAPDSLALPFEIELSRVRIGQLRFRDQRIDNVAFRYRGGQAGHALQALVGDSEWGRVSGNMTIAGARPFAVLGRIELHRPGKWNAQAEISGGLLAADIAAHASARGARADAKVNIAPFERHWLRELHAHGEQINLAAFHSGLPQSLLGINVTGAGNRDEWPAGKVSITNATPGTITDNRLPLAKLSANYALQDIDRVVLDNIAADFGAGGTLNGTARIAPQASQLDLVAHALNLRALHAPLRKTHLNGMVRAELAGGAQKLQLDLAERGIGIALSASRRGDAVTLAEFRARAGAGSVRGNGKLSLAGPQPFAFNARISRLDPAAFGDYPAASITGQLSASGALVPQWRANVTLTLADSRFRGARLAGAASGDISSQGVRNLQLDLAVGTNTLHASGGYGRVGDSLVFALKAPQLAQLDTSLAGTMTAEGRVSGDAERPQFDIDVVGTALAWRQNYRIDALHLHASGSAAKHAATITAHSRDFDLEASVDGGCNAKSGWSGALASLRNRGAYPMQLRQPMLMAFSRGRYSAGPAQLDVADGRIALSSLLWQHGKLQTSGELKNLPVAPLLAIAGKSVPNTTLRVGGAWSISTSPLVNGQLTLARESGDIVTPGEAAVALGLDRLDVRVNFVKGALDASLDVHARTLSGNAHAAATSWSPAAKLKLDGRFDIASLQVFNPLLGSQALLRGSAAINITGGGTLAAPQFNGSLVVADLGVEAPQYGMRLHHGTLRAELDDKMLTLREFSIQGDEGTLSATGSMARTEGVGAHLAWRAEHLRVFNRSDMRLKFDGGGTVAIAEKKLVLRGSLTADEGRFEFDLPRAPRLASDIVVVGRSRATEQSALRASFQTRLLDVDVMLDVGNRFHIVGAGLDTDLHGKINLKTNARGVLEARGVLSSVNGVYFAFGQRLDIDRGRLIFDGPIDNPALDILAKRKGLAVEAGVAVTGSVLVPHVQLISDPPVPDSEKLAWLTLGHGLQDATGADLALLQTAAAALIGTGNAVPITQRIANRVGLDELSLKGGSEAGSQVAAVGKRLSSKLYLEYQQGIAAASSVLRLSYALTGSLSLRLDAGYTSGFGVYFTRSYD</sequence>
<evidence type="ECO:0000256" key="3">
    <source>
        <dbReference type="ARBA" id="ARBA00022989"/>
    </source>
</evidence>
<keyword evidence="4" id="KW-0472">Membrane</keyword>
<organism evidence="6 7">
    <name type="scientific">Georgfuchsia toluolica</name>
    <dbReference type="NCBI Taxonomy" id="424218"/>
    <lineage>
        <taxon>Bacteria</taxon>
        <taxon>Pseudomonadati</taxon>
        <taxon>Pseudomonadota</taxon>
        <taxon>Betaproteobacteria</taxon>
        <taxon>Nitrosomonadales</taxon>
        <taxon>Sterolibacteriaceae</taxon>
        <taxon>Georgfuchsia</taxon>
    </lineage>
</organism>
<comment type="caution">
    <text evidence="6">The sequence shown here is derived from an EMBL/GenBank/DDBJ whole genome shotgun (WGS) entry which is preliminary data.</text>
</comment>
<evidence type="ECO:0000256" key="1">
    <source>
        <dbReference type="ARBA" id="ARBA00004167"/>
    </source>
</evidence>
<reference evidence="6" key="1">
    <citation type="submission" date="2021-04" db="EMBL/GenBank/DDBJ databases">
        <authorList>
            <person name="Hornung B."/>
        </authorList>
    </citation>
    <scope>NUCLEOTIDE SEQUENCE</scope>
    <source>
        <strain evidence="6">G5G6</strain>
    </source>
</reference>